<organism evidence="1">
    <name type="scientific">viral metagenome</name>
    <dbReference type="NCBI Taxonomy" id="1070528"/>
    <lineage>
        <taxon>unclassified sequences</taxon>
        <taxon>metagenomes</taxon>
        <taxon>organismal metagenomes</taxon>
    </lineage>
</organism>
<proteinExistence type="predicted"/>
<accession>A0A6C0FD29</accession>
<sequence>MKGVVIVWPSHVDEFKGTIEKELRDAGIAINLRESINVNTIFVKNLLLEIHYGKVWWDEHIEQEYLKRVVSGKSTQELLYFVIEHKQLDTMVKPFKKSIREKYNLDKSYFHMSDPDCYKHLGMNCDCKCDEETFTRETLKHIDLLTHPNTVHFLNNAKYCPHYDFYKFFKIYKSTLDSQSLVNRNCLCIDNGGVLAAYGIRDTHDLDFLNTYNDVMCFNNDDVGCENINHRLEYKRLGYDIEDIVNDGNNYFYHFGEKFMALRILKEFKQNRTHTIGTGHKQIRKKDINDYESIKNIV</sequence>
<name>A0A6C0FD29_9ZZZZ</name>
<evidence type="ECO:0000313" key="1">
    <source>
        <dbReference type="EMBL" id="QHT38781.1"/>
    </source>
</evidence>
<dbReference type="EMBL" id="MN738834">
    <property type="protein sequence ID" value="QHT38781.1"/>
    <property type="molecule type" value="Genomic_DNA"/>
</dbReference>
<protein>
    <submittedName>
        <fullName evidence="1">Uncharacterized protein</fullName>
    </submittedName>
</protein>
<dbReference type="AlphaFoldDB" id="A0A6C0FD29"/>
<reference evidence="1" key="1">
    <citation type="journal article" date="2020" name="Nature">
        <title>Giant virus diversity and host interactions through global metagenomics.</title>
        <authorList>
            <person name="Schulz F."/>
            <person name="Roux S."/>
            <person name="Paez-Espino D."/>
            <person name="Jungbluth S."/>
            <person name="Walsh D.A."/>
            <person name="Denef V.J."/>
            <person name="McMahon K.D."/>
            <person name="Konstantinidis K.T."/>
            <person name="Eloe-Fadrosh E.A."/>
            <person name="Kyrpides N.C."/>
            <person name="Woyke T."/>
        </authorList>
    </citation>
    <scope>NUCLEOTIDE SEQUENCE</scope>
    <source>
        <strain evidence="1">GVMAG-S-ERX556106-38</strain>
    </source>
</reference>